<dbReference type="InterPro" id="IPR002492">
    <property type="entry name" value="Transposase_Tc1-like"/>
</dbReference>
<reference evidence="4" key="1">
    <citation type="submission" date="2022-11" db="UniProtKB">
        <authorList>
            <consortium name="WormBaseParasite"/>
        </authorList>
    </citation>
    <scope>IDENTIFICATION</scope>
</reference>
<feature type="region of interest" description="Disordered" evidence="1">
    <location>
        <begin position="1"/>
        <end position="30"/>
    </location>
</feature>
<dbReference type="AlphaFoldDB" id="A0A915DL90"/>
<feature type="compositionally biased region" description="Polar residues" evidence="1">
    <location>
        <begin position="1"/>
        <end position="10"/>
    </location>
</feature>
<protein>
    <submittedName>
        <fullName evidence="4">Transposase Tc1-like domain-containing protein</fullName>
    </submittedName>
</protein>
<proteinExistence type="predicted"/>
<dbReference type="Pfam" id="PF01498">
    <property type="entry name" value="HTH_Tnp_Tc3_2"/>
    <property type="match status" value="1"/>
</dbReference>
<organism evidence="3 4">
    <name type="scientific">Ditylenchus dipsaci</name>
    <dbReference type="NCBI Taxonomy" id="166011"/>
    <lineage>
        <taxon>Eukaryota</taxon>
        <taxon>Metazoa</taxon>
        <taxon>Ecdysozoa</taxon>
        <taxon>Nematoda</taxon>
        <taxon>Chromadorea</taxon>
        <taxon>Rhabditida</taxon>
        <taxon>Tylenchina</taxon>
        <taxon>Tylenchomorpha</taxon>
        <taxon>Sphaerularioidea</taxon>
        <taxon>Anguinidae</taxon>
        <taxon>Anguininae</taxon>
        <taxon>Ditylenchus</taxon>
    </lineage>
</organism>
<evidence type="ECO:0000313" key="3">
    <source>
        <dbReference type="Proteomes" id="UP000887574"/>
    </source>
</evidence>
<evidence type="ECO:0000256" key="1">
    <source>
        <dbReference type="SAM" id="MobiDB-lite"/>
    </source>
</evidence>
<accession>A0A915DL90</accession>
<keyword evidence="3" id="KW-1185">Reference proteome</keyword>
<evidence type="ECO:0000313" key="4">
    <source>
        <dbReference type="WBParaSite" id="jg20764"/>
    </source>
</evidence>
<dbReference type="GO" id="GO:0015074">
    <property type="term" value="P:DNA integration"/>
    <property type="evidence" value="ECO:0007669"/>
    <property type="project" value="InterPro"/>
</dbReference>
<dbReference type="GO" id="GO:0003677">
    <property type="term" value="F:DNA binding"/>
    <property type="evidence" value="ECO:0007669"/>
    <property type="project" value="InterPro"/>
</dbReference>
<dbReference type="GO" id="GO:0006313">
    <property type="term" value="P:DNA transposition"/>
    <property type="evidence" value="ECO:0007669"/>
    <property type="project" value="InterPro"/>
</dbReference>
<name>A0A915DL90_9BILA</name>
<sequence length="147" mass="17238">MSRNKNLSAEQRQKIVRLRAEGESSRNSRPRQIFIHRCSPAIKHVKSTGNVANKKRIRRRKTSKRMDRIMHRITESDRHETAVDVHKEIADQLEVPIGTRTVQSRLNEFGLMGRVARKKPLISEKNRKKRLAYANEHLNWTMEHVGL</sequence>
<dbReference type="WBParaSite" id="jg20764">
    <property type="protein sequence ID" value="jg20764"/>
    <property type="gene ID" value="jg20764"/>
</dbReference>
<dbReference type="Proteomes" id="UP000887574">
    <property type="component" value="Unplaced"/>
</dbReference>
<evidence type="ECO:0000259" key="2">
    <source>
        <dbReference type="Pfam" id="PF01498"/>
    </source>
</evidence>
<feature type="domain" description="Transposase Tc1-like" evidence="2">
    <location>
        <begin position="69"/>
        <end position="139"/>
    </location>
</feature>